<name>A0A0E0GI19_ORYNI</name>
<proteinExistence type="predicted"/>
<reference evidence="1" key="1">
    <citation type="submission" date="2015-04" db="UniProtKB">
        <authorList>
            <consortium name="EnsemblPlants"/>
        </authorList>
    </citation>
    <scope>IDENTIFICATION</scope>
    <source>
        <strain evidence="1">SL10</strain>
    </source>
</reference>
<dbReference type="HOGENOM" id="CLU_2227499_0_0_1"/>
<dbReference type="Proteomes" id="UP000006591">
    <property type="component" value="Chromosome 3"/>
</dbReference>
<sequence>MTPATGHTADSLTTTDARRLAFQQPLAQQQQFPCLPSGLPSEGNHHLYSVFLFILPFIRKLLSPLRIGALMRMLYYFYVWTSEINIGSKSLETKRVPISTRSNGGK</sequence>
<protein>
    <submittedName>
        <fullName evidence="1">Uncharacterized protein</fullName>
    </submittedName>
</protein>
<keyword evidence="2" id="KW-1185">Reference proteome</keyword>
<reference evidence="1" key="2">
    <citation type="submission" date="2018-04" db="EMBL/GenBank/DDBJ databases">
        <title>OnivRS2 (Oryza nivara Reference Sequence Version 2).</title>
        <authorList>
            <person name="Zhang J."/>
            <person name="Kudrna D."/>
            <person name="Lee S."/>
            <person name="Talag J."/>
            <person name="Rajasekar S."/>
            <person name="Welchert J."/>
            <person name="Hsing Y.-I."/>
            <person name="Wing R.A."/>
        </authorList>
    </citation>
    <scope>NUCLEOTIDE SEQUENCE [LARGE SCALE GENOMIC DNA]</scope>
    <source>
        <strain evidence="1">SL10</strain>
    </source>
</reference>
<dbReference type="Gramene" id="ONIVA03G06830.1">
    <property type="protein sequence ID" value="ONIVA03G06830.1"/>
    <property type="gene ID" value="ONIVA03G06830"/>
</dbReference>
<evidence type="ECO:0000313" key="1">
    <source>
        <dbReference type="EnsemblPlants" id="ONIVA03G06830.1"/>
    </source>
</evidence>
<organism evidence="1">
    <name type="scientific">Oryza nivara</name>
    <name type="common">Indian wild rice</name>
    <name type="synonym">Oryza sativa f. spontanea</name>
    <dbReference type="NCBI Taxonomy" id="4536"/>
    <lineage>
        <taxon>Eukaryota</taxon>
        <taxon>Viridiplantae</taxon>
        <taxon>Streptophyta</taxon>
        <taxon>Embryophyta</taxon>
        <taxon>Tracheophyta</taxon>
        <taxon>Spermatophyta</taxon>
        <taxon>Magnoliopsida</taxon>
        <taxon>Liliopsida</taxon>
        <taxon>Poales</taxon>
        <taxon>Poaceae</taxon>
        <taxon>BOP clade</taxon>
        <taxon>Oryzoideae</taxon>
        <taxon>Oryzeae</taxon>
        <taxon>Oryzinae</taxon>
        <taxon>Oryza</taxon>
    </lineage>
</organism>
<dbReference type="EnsemblPlants" id="ONIVA03G06830.1">
    <property type="protein sequence ID" value="ONIVA03G06830.1"/>
    <property type="gene ID" value="ONIVA03G06830"/>
</dbReference>
<dbReference type="AlphaFoldDB" id="A0A0E0GI19"/>
<evidence type="ECO:0000313" key="2">
    <source>
        <dbReference type="Proteomes" id="UP000006591"/>
    </source>
</evidence>
<accession>A0A0E0GI19</accession>